<dbReference type="EMBL" id="GBXM01082866">
    <property type="protein sequence ID" value="JAH25711.1"/>
    <property type="molecule type" value="Transcribed_RNA"/>
</dbReference>
<name>A0A0E9R970_ANGAN</name>
<dbReference type="AlphaFoldDB" id="A0A0E9R970"/>
<proteinExistence type="predicted"/>
<sequence>MLPEWEQLDGDAAHLRLLHAAGRGGSLYNAHGRDGGATEEDSWVL</sequence>
<reference evidence="1" key="1">
    <citation type="submission" date="2014-11" db="EMBL/GenBank/DDBJ databases">
        <authorList>
            <person name="Amaro Gonzalez C."/>
        </authorList>
    </citation>
    <scope>NUCLEOTIDE SEQUENCE</scope>
</reference>
<evidence type="ECO:0000313" key="1">
    <source>
        <dbReference type="EMBL" id="JAH25711.1"/>
    </source>
</evidence>
<reference evidence="1" key="2">
    <citation type="journal article" date="2015" name="Fish Shellfish Immunol.">
        <title>Early steps in the European eel (Anguilla anguilla)-Vibrio vulnificus interaction in the gills: Role of the RtxA13 toxin.</title>
        <authorList>
            <person name="Callol A."/>
            <person name="Pajuelo D."/>
            <person name="Ebbesson L."/>
            <person name="Teles M."/>
            <person name="MacKenzie S."/>
            <person name="Amaro C."/>
        </authorList>
    </citation>
    <scope>NUCLEOTIDE SEQUENCE</scope>
</reference>
<accession>A0A0E9R970</accession>
<organism evidence="1">
    <name type="scientific">Anguilla anguilla</name>
    <name type="common">European freshwater eel</name>
    <name type="synonym">Muraena anguilla</name>
    <dbReference type="NCBI Taxonomy" id="7936"/>
    <lineage>
        <taxon>Eukaryota</taxon>
        <taxon>Metazoa</taxon>
        <taxon>Chordata</taxon>
        <taxon>Craniata</taxon>
        <taxon>Vertebrata</taxon>
        <taxon>Euteleostomi</taxon>
        <taxon>Actinopterygii</taxon>
        <taxon>Neopterygii</taxon>
        <taxon>Teleostei</taxon>
        <taxon>Anguilliformes</taxon>
        <taxon>Anguillidae</taxon>
        <taxon>Anguilla</taxon>
    </lineage>
</organism>
<protein>
    <submittedName>
        <fullName evidence="1">Uncharacterized protein</fullName>
    </submittedName>
</protein>